<dbReference type="GO" id="GO:0008616">
    <property type="term" value="P:tRNA queuosine(34) biosynthetic process"/>
    <property type="evidence" value="ECO:0007669"/>
    <property type="project" value="UniProtKB-UniRule"/>
</dbReference>
<dbReference type="SUPFAM" id="SSF102114">
    <property type="entry name" value="Radical SAM enzymes"/>
    <property type="match status" value="1"/>
</dbReference>
<comment type="cofactor">
    <cofactor evidence="8">
        <name>Mg(2+)</name>
        <dbReference type="ChEBI" id="CHEBI:18420"/>
    </cofactor>
</comment>
<sequence length="237" mass="26530">MNPLRSTQIPVTDPAAGLRITEIFYSLQGEARDSGYPTVFVRLTGCPLRCTYCDTAYAFEGGIRWSLDAILAEVAQHEGVRHVCVTGGEPLAQPNCIPLLHALCNAGYVVSLETSGAIDVSTVDLRVSRVVDLKTPDSGEMKRNLLTNLPLLTKHDQIKFVITSRTDYEWSRDMLKVHELDKLVGEVWFSPSFAIEVGQVKLPKLARELADWIVEDKLPVRFQLQLHKLLWQDEAGR</sequence>
<feature type="binding site" evidence="8">
    <location>
        <position position="42"/>
    </location>
    <ligand>
        <name>substrate</name>
    </ligand>
</feature>
<dbReference type="InterPro" id="IPR013785">
    <property type="entry name" value="Aldolase_TIM"/>
</dbReference>
<evidence type="ECO:0000256" key="8">
    <source>
        <dbReference type="HAMAP-Rule" id="MF_00917"/>
    </source>
</evidence>
<name>A0A345P5K6_9GAMM</name>
<keyword evidence="7 8" id="KW-0456">Lyase</keyword>
<comment type="subunit">
    <text evidence="8">Homodimer.</text>
</comment>
<evidence type="ECO:0000259" key="9">
    <source>
        <dbReference type="PROSITE" id="PS51918"/>
    </source>
</evidence>
<comment type="cofactor">
    <cofactor evidence="8">
        <name>S-adenosyl-L-methionine</name>
        <dbReference type="ChEBI" id="CHEBI:59789"/>
    </cofactor>
    <text evidence="8">Binds 1 S-adenosyl-L-methionine per subunit.</text>
</comment>
<dbReference type="GO" id="GO:0051539">
    <property type="term" value="F:4 iron, 4 sulfur cluster binding"/>
    <property type="evidence" value="ECO:0007669"/>
    <property type="project" value="UniProtKB-UniRule"/>
</dbReference>
<dbReference type="PROSITE" id="PS51918">
    <property type="entry name" value="RADICAL_SAM"/>
    <property type="match status" value="1"/>
</dbReference>
<feature type="binding site" evidence="8">
    <location>
        <position position="86"/>
    </location>
    <ligand>
        <name>substrate</name>
    </ligand>
</feature>
<comment type="pathway">
    <text evidence="8">Purine metabolism; 7-cyano-7-deazaguanine biosynthesis.</text>
</comment>
<dbReference type="KEGG" id="mbah:HYN46_06830"/>
<dbReference type="GO" id="GO:1904047">
    <property type="term" value="F:S-adenosyl-L-methionine binding"/>
    <property type="evidence" value="ECO:0007669"/>
    <property type="project" value="UniProtKB-UniRule"/>
</dbReference>
<feature type="binding site" evidence="8">
    <location>
        <position position="55"/>
    </location>
    <ligand>
        <name>Mg(2+)</name>
        <dbReference type="ChEBI" id="CHEBI:18420"/>
    </ligand>
</feature>
<dbReference type="NCBIfam" id="TIGR04349">
    <property type="entry name" value="rSAM_QueE_gams"/>
    <property type="match status" value="1"/>
</dbReference>
<keyword evidence="11" id="KW-1185">Reference proteome</keyword>
<comment type="cofactor">
    <cofactor evidence="8">
        <name>[4Fe-4S] cluster</name>
        <dbReference type="ChEBI" id="CHEBI:49883"/>
    </cofactor>
    <text evidence="8">Binds 1 [4Fe-4S] cluster. The cluster is coordinated with 3 cysteines and an exchangeable S-adenosyl-L-methionine.</text>
</comment>
<proteinExistence type="inferred from homology"/>
<dbReference type="InterPro" id="IPR058240">
    <property type="entry name" value="rSAM_sf"/>
</dbReference>
<dbReference type="EMBL" id="CP031222">
    <property type="protein sequence ID" value="AXI02565.1"/>
    <property type="molecule type" value="Genomic_DNA"/>
</dbReference>
<dbReference type="PANTHER" id="PTHR42836">
    <property type="entry name" value="7-CARBOXY-7-DEAZAGUANINE SYNTHASE"/>
    <property type="match status" value="1"/>
</dbReference>
<gene>
    <name evidence="8" type="primary">queE</name>
    <name evidence="10" type="ORF">HYN46_06830</name>
</gene>
<dbReference type="AlphaFoldDB" id="A0A345P5K6"/>
<comment type="catalytic activity">
    <reaction evidence="8">
        <text>6-carboxy-5,6,7,8-tetrahydropterin + H(+) = 7-carboxy-7-carbaguanine + NH4(+)</text>
        <dbReference type="Rhea" id="RHEA:27974"/>
        <dbReference type="ChEBI" id="CHEBI:15378"/>
        <dbReference type="ChEBI" id="CHEBI:28938"/>
        <dbReference type="ChEBI" id="CHEBI:61032"/>
        <dbReference type="ChEBI" id="CHEBI:61036"/>
        <dbReference type="EC" id="4.3.99.3"/>
    </reaction>
</comment>
<keyword evidence="1 8" id="KW-0004">4Fe-4S</keyword>
<dbReference type="InterPro" id="IPR007197">
    <property type="entry name" value="rSAM"/>
</dbReference>
<evidence type="ECO:0000256" key="1">
    <source>
        <dbReference type="ARBA" id="ARBA00022485"/>
    </source>
</evidence>
<feature type="binding site" evidence="8">
    <location>
        <position position="46"/>
    </location>
    <ligand>
        <name>[4Fe-4S] cluster</name>
        <dbReference type="ChEBI" id="CHEBI:49883"/>
        <note>4Fe-4S-S-AdoMet</note>
    </ligand>
</feature>
<feature type="binding site" evidence="8">
    <location>
        <position position="53"/>
    </location>
    <ligand>
        <name>[4Fe-4S] cluster</name>
        <dbReference type="ChEBI" id="CHEBI:49883"/>
        <note>4Fe-4S-S-AdoMet</note>
    </ligand>
</feature>
<dbReference type="GO" id="GO:0000287">
    <property type="term" value="F:magnesium ion binding"/>
    <property type="evidence" value="ECO:0007669"/>
    <property type="project" value="UniProtKB-UniRule"/>
</dbReference>
<evidence type="ECO:0000256" key="5">
    <source>
        <dbReference type="ARBA" id="ARBA00023004"/>
    </source>
</evidence>
<dbReference type="InterPro" id="IPR024924">
    <property type="entry name" value="7-CO-7-deazaguanine_synth-like"/>
</dbReference>
<dbReference type="InterPro" id="IPR027621">
    <property type="entry name" value="rSAM_QueE_gams"/>
</dbReference>
<keyword evidence="8" id="KW-0671">Queuosine biosynthesis</keyword>
<keyword evidence="5 8" id="KW-0408">Iron</keyword>
<dbReference type="UniPathway" id="UPA00391"/>
<feature type="domain" description="Radical SAM core" evidence="9">
    <location>
        <begin position="33"/>
        <end position="233"/>
    </location>
</feature>
<keyword evidence="6 8" id="KW-0411">Iron-sulfur</keyword>
<dbReference type="EC" id="4.3.99.3" evidence="8"/>
<dbReference type="HAMAP" id="MF_00917">
    <property type="entry name" value="QueE"/>
    <property type="match status" value="1"/>
</dbReference>
<dbReference type="CDD" id="cd01335">
    <property type="entry name" value="Radical_SAM"/>
    <property type="match status" value="1"/>
</dbReference>
<dbReference type="OrthoDB" id="9792276at2"/>
<feature type="binding site" evidence="8">
    <location>
        <position position="50"/>
    </location>
    <ligand>
        <name>[4Fe-4S] cluster</name>
        <dbReference type="ChEBI" id="CHEBI:49883"/>
        <note>4Fe-4S-S-AdoMet</note>
    </ligand>
</feature>
<evidence type="ECO:0000256" key="2">
    <source>
        <dbReference type="ARBA" id="ARBA00022691"/>
    </source>
</evidence>
<dbReference type="SFLD" id="SFLDS00029">
    <property type="entry name" value="Radical_SAM"/>
    <property type="match status" value="1"/>
</dbReference>
<dbReference type="PIRSF" id="PIRSF000370">
    <property type="entry name" value="QueE"/>
    <property type="match status" value="1"/>
</dbReference>
<evidence type="ECO:0000256" key="3">
    <source>
        <dbReference type="ARBA" id="ARBA00022723"/>
    </source>
</evidence>
<feature type="binding site" evidence="8">
    <location>
        <begin position="52"/>
        <end position="54"/>
    </location>
    <ligand>
        <name>S-adenosyl-L-methionine</name>
        <dbReference type="ChEBI" id="CHEBI:59789"/>
    </ligand>
</feature>
<keyword evidence="3 8" id="KW-0479">Metal-binding</keyword>
<feature type="binding site" evidence="8">
    <location>
        <begin position="27"/>
        <end position="29"/>
    </location>
    <ligand>
        <name>substrate</name>
    </ligand>
</feature>
<dbReference type="Pfam" id="PF04055">
    <property type="entry name" value="Radical_SAM"/>
    <property type="match status" value="1"/>
</dbReference>
<dbReference type="Gene3D" id="3.20.20.70">
    <property type="entry name" value="Aldolase class I"/>
    <property type="match status" value="1"/>
</dbReference>
<keyword evidence="2 8" id="KW-0949">S-adenosyl-L-methionine</keyword>
<feature type="binding site" evidence="8">
    <location>
        <position position="88"/>
    </location>
    <ligand>
        <name>S-adenosyl-L-methionine</name>
        <dbReference type="ChEBI" id="CHEBI:59789"/>
    </ligand>
</feature>
<dbReference type="GO" id="GO:0016840">
    <property type="term" value="F:carbon-nitrogen lyase activity"/>
    <property type="evidence" value="ECO:0007669"/>
    <property type="project" value="UniProtKB-UniRule"/>
</dbReference>
<comment type="similarity">
    <text evidence="8">Belongs to the radical SAM superfamily. 7-carboxy-7-deazaguanine synthase family.</text>
</comment>
<organism evidence="10 11">
    <name type="scientific">Aquirhabdus parva</name>
    <dbReference type="NCBI Taxonomy" id="2283318"/>
    <lineage>
        <taxon>Bacteria</taxon>
        <taxon>Pseudomonadati</taxon>
        <taxon>Pseudomonadota</taxon>
        <taxon>Gammaproteobacteria</taxon>
        <taxon>Moraxellales</taxon>
        <taxon>Moraxellaceae</taxon>
        <taxon>Aquirhabdus</taxon>
    </lineage>
</organism>
<accession>A0A345P5K6</accession>
<evidence type="ECO:0000313" key="11">
    <source>
        <dbReference type="Proteomes" id="UP000253940"/>
    </source>
</evidence>
<dbReference type="PANTHER" id="PTHR42836:SF1">
    <property type="entry name" value="7-CARBOXY-7-DEAZAGUANINE SYNTHASE"/>
    <property type="match status" value="1"/>
</dbReference>
<dbReference type="RefSeq" id="WP_114898675.1">
    <property type="nucleotide sequence ID" value="NZ_CP031222.1"/>
</dbReference>
<dbReference type="Proteomes" id="UP000253940">
    <property type="component" value="Chromosome"/>
</dbReference>
<keyword evidence="4 8" id="KW-0460">Magnesium</keyword>
<evidence type="ECO:0000256" key="6">
    <source>
        <dbReference type="ARBA" id="ARBA00023014"/>
    </source>
</evidence>
<evidence type="ECO:0000313" key="10">
    <source>
        <dbReference type="EMBL" id="AXI02565.1"/>
    </source>
</evidence>
<evidence type="ECO:0000256" key="4">
    <source>
        <dbReference type="ARBA" id="ARBA00022842"/>
    </source>
</evidence>
<protein>
    <recommendedName>
        <fullName evidence="8">7-carboxy-7-deazaguanine synthase</fullName>
        <shortName evidence="8">CDG synthase</shortName>
        <ecNumber evidence="8">4.3.99.3</ecNumber>
    </recommendedName>
    <alternativeName>
        <fullName evidence="8">Queuosine biosynthesis protein QueE</fullName>
    </alternativeName>
</protein>
<reference evidence="10 11" key="1">
    <citation type="submission" date="2018-07" db="EMBL/GenBank/DDBJ databases">
        <title>Genome sequencing of Moraxellaceae gen. HYN0046.</title>
        <authorList>
            <person name="Kim M."/>
            <person name="Yi H."/>
        </authorList>
    </citation>
    <scope>NUCLEOTIDE SEQUENCE [LARGE SCALE GENOMIC DNA]</scope>
    <source>
        <strain evidence="10 11">HYN0046</strain>
    </source>
</reference>
<evidence type="ECO:0000256" key="7">
    <source>
        <dbReference type="ARBA" id="ARBA00023239"/>
    </source>
</evidence>
<comment type="function">
    <text evidence="8">Catalyzes the complex heterocyclic radical-mediated conversion of 6-carboxy-5,6,7,8-tetrahydropterin (CPH4) to 7-carboxy-7-deazaguanine (CDG), a step common to the biosynthetic pathways of all 7-deazapurine-containing compounds.</text>
</comment>
<comment type="caution">
    <text evidence="8">Lacks conserved residue(s) required for the propagation of feature annotation.</text>
</comment>